<name>A0A9P7VMB8_9AGAR</name>
<dbReference type="OrthoDB" id="3270319at2759"/>
<feature type="region of interest" description="Disordered" evidence="1">
    <location>
        <begin position="648"/>
        <end position="701"/>
    </location>
</feature>
<evidence type="ECO:0000256" key="1">
    <source>
        <dbReference type="SAM" id="MobiDB-lite"/>
    </source>
</evidence>
<dbReference type="RefSeq" id="XP_043037348.1">
    <property type="nucleotide sequence ID" value="XM_043184310.1"/>
</dbReference>
<accession>A0A9P7VMB8</accession>
<protein>
    <submittedName>
        <fullName evidence="2">Uncharacterized protein</fullName>
    </submittedName>
</protein>
<evidence type="ECO:0000313" key="3">
    <source>
        <dbReference type="Proteomes" id="UP000812287"/>
    </source>
</evidence>
<feature type="region of interest" description="Disordered" evidence="1">
    <location>
        <begin position="587"/>
        <end position="620"/>
    </location>
</feature>
<feature type="compositionally biased region" description="Basic and acidic residues" evidence="1">
    <location>
        <begin position="599"/>
        <end position="620"/>
    </location>
</feature>
<feature type="compositionally biased region" description="Polar residues" evidence="1">
    <location>
        <begin position="692"/>
        <end position="701"/>
    </location>
</feature>
<proteinExistence type="predicted"/>
<sequence>MYYVAVKKGNAKFVILMMFGLKEAEIAESIFDRVFEDIFESGNGQINLKDAKKISNTFEKYEKYISRGSGGGVEEEQKEFTVIAVMAIEEEIVMLHEDLASWLQSIESLCNKEEAEQHDIDINPGFSLHSGLIELQWNNGHPDEFNPFINTSLTDYWKNSDYVAKIPPSGDKDNKMMNIIWHKVVGITAMVNMLWTTKLDDNDIPRILFADEAQKLSKELPPVLAQLPYFCDHKEISDMLHLILVSETIIEQIMEWRWDEFNKAIDLSKQDKYNIVIVASHSTLNAAYYGMNQIMKNICICLIVSATPLYQSSHDLCNLARLICLKAFMGKKAESLKKKKVRELSKIWRDVTKSNNSNNDALTIFNTNALKVTLIKYTDLLADKPIMLLNELPSYEKIKIMMSRWSNSSSLKAHGAVDVTDAMMFVPNYWLTIAYPQSQYGHLVFPDPSAMVMSNKKRTQQIKILIFHEFPMMNEFIMLVFIMHGIKILSLNSSMRLTAYQQTDNSGLNLMRASVVIPFISFSIIPSSHSLTQIPQDIDTIDVLMAQHSGTKAQQLHHFFKKPDFNVCQNRKAFQLLYNYDIPADAPAAADGESDNNNDDSHQESTIEEPSAKKHEMTSKKIVKTKEADIINESHYCHKVLKNVTEDGNKEGASAAKKVEKTMQRGSMNEAEPLNTQSKPKSKLKPIMKSVPSAQNTAEYH</sequence>
<comment type="caution">
    <text evidence="2">The sequence shown here is derived from an EMBL/GenBank/DDBJ whole genome shotgun (WGS) entry which is preliminary data.</text>
</comment>
<dbReference type="EMBL" id="MU250542">
    <property type="protein sequence ID" value="KAG7443848.1"/>
    <property type="molecule type" value="Genomic_DNA"/>
</dbReference>
<evidence type="ECO:0000313" key="2">
    <source>
        <dbReference type="EMBL" id="KAG7443848.1"/>
    </source>
</evidence>
<dbReference type="AlphaFoldDB" id="A0A9P7VMB8"/>
<reference evidence="2" key="1">
    <citation type="submission" date="2020-11" db="EMBL/GenBank/DDBJ databases">
        <title>Adaptations for nitrogen fixation in a non-lichenized fungal sporocarp promotes dispersal by wood-feeding termites.</title>
        <authorList>
            <consortium name="DOE Joint Genome Institute"/>
            <person name="Koch R.A."/>
            <person name="Yoon G."/>
            <person name="Arayal U."/>
            <person name="Lail K."/>
            <person name="Amirebrahimi M."/>
            <person name="Labutti K."/>
            <person name="Lipzen A."/>
            <person name="Riley R."/>
            <person name="Barry K."/>
            <person name="Henrissat B."/>
            <person name="Grigoriev I.V."/>
            <person name="Herr J.R."/>
            <person name="Aime M.C."/>
        </authorList>
    </citation>
    <scope>NUCLEOTIDE SEQUENCE</scope>
    <source>
        <strain evidence="2">MCA 3950</strain>
    </source>
</reference>
<dbReference type="GeneID" id="66106607"/>
<gene>
    <name evidence="2" type="ORF">BT62DRAFT_921514</name>
</gene>
<dbReference type="Proteomes" id="UP000812287">
    <property type="component" value="Unassembled WGS sequence"/>
</dbReference>
<keyword evidence="3" id="KW-1185">Reference proteome</keyword>
<organism evidence="2 3">
    <name type="scientific">Guyanagaster necrorhizus</name>
    <dbReference type="NCBI Taxonomy" id="856835"/>
    <lineage>
        <taxon>Eukaryota</taxon>
        <taxon>Fungi</taxon>
        <taxon>Dikarya</taxon>
        <taxon>Basidiomycota</taxon>
        <taxon>Agaricomycotina</taxon>
        <taxon>Agaricomycetes</taxon>
        <taxon>Agaricomycetidae</taxon>
        <taxon>Agaricales</taxon>
        <taxon>Marasmiineae</taxon>
        <taxon>Physalacriaceae</taxon>
        <taxon>Guyanagaster</taxon>
    </lineage>
</organism>